<dbReference type="OrthoDB" id="9782992at2"/>
<dbReference type="STRING" id="1122209.SAMN02745752_01506"/>
<dbReference type="InterPro" id="IPR050983">
    <property type="entry name" value="GST_Omega/HSP26"/>
</dbReference>
<dbReference type="InterPro" id="IPR036282">
    <property type="entry name" value="Glutathione-S-Trfase_C_sf"/>
</dbReference>
<accession>A0A1K1WS35</accession>
<protein>
    <submittedName>
        <fullName evidence="2">Glutathione S-transferase</fullName>
    </submittedName>
</protein>
<dbReference type="GO" id="GO:0005737">
    <property type="term" value="C:cytoplasm"/>
    <property type="evidence" value="ECO:0007669"/>
    <property type="project" value="TreeGrafter"/>
</dbReference>
<dbReference type="EMBL" id="FPJW01000004">
    <property type="protein sequence ID" value="SFX39589.1"/>
    <property type="molecule type" value="Genomic_DNA"/>
</dbReference>
<name>A0A1K1WS35_9GAMM</name>
<feature type="domain" description="GST N-terminal" evidence="1">
    <location>
        <begin position="1"/>
        <end position="78"/>
    </location>
</feature>
<organism evidence="2 3">
    <name type="scientific">Marinospirillum alkaliphilum DSM 21637</name>
    <dbReference type="NCBI Taxonomy" id="1122209"/>
    <lineage>
        <taxon>Bacteria</taxon>
        <taxon>Pseudomonadati</taxon>
        <taxon>Pseudomonadota</taxon>
        <taxon>Gammaproteobacteria</taxon>
        <taxon>Oceanospirillales</taxon>
        <taxon>Oceanospirillaceae</taxon>
        <taxon>Marinospirillum</taxon>
    </lineage>
</organism>
<keyword evidence="3" id="KW-1185">Reference proteome</keyword>
<sequence>MKLYLNATSPYARFVRVVALEKGLQPELVWVDPWANDPALLAANPALRVPALETEQGTCLSESMLIALHLDQAATIPSLLPTGEQEQVLQLMGWGQGLTDAAFNTVIARKHQGAEADRSILGQRRLAAIQHTLEQLEQQARQLEKLHLGSLLVAVALDYLSFRLPEIQWQQRCPQLAASLQSLMQRPSMKTTAFV</sequence>
<dbReference type="AlphaFoldDB" id="A0A1K1WS35"/>
<dbReference type="InterPro" id="IPR036249">
    <property type="entry name" value="Thioredoxin-like_sf"/>
</dbReference>
<keyword evidence="2" id="KW-0808">Transferase</keyword>
<dbReference type="SUPFAM" id="SSF52833">
    <property type="entry name" value="Thioredoxin-like"/>
    <property type="match status" value="1"/>
</dbReference>
<dbReference type="GO" id="GO:0016740">
    <property type="term" value="F:transferase activity"/>
    <property type="evidence" value="ECO:0007669"/>
    <property type="project" value="UniProtKB-KW"/>
</dbReference>
<dbReference type="InterPro" id="IPR004045">
    <property type="entry name" value="Glutathione_S-Trfase_N"/>
</dbReference>
<dbReference type="Proteomes" id="UP000182350">
    <property type="component" value="Unassembled WGS sequence"/>
</dbReference>
<dbReference type="Gene3D" id="1.20.1050.10">
    <property type="match status" value="1"/>
</dbReference>
<dbReference type="Pfam" id="PF13409">
    <property type="entry name" value="GST_N_2"/>
    <property type="match status" value="1"/>
</dbReference>
<dbReference type="RefSeq" id="WP_072325741.1">
    <property type="nucleotide sequence ID" value="NZ_FPJW01000004.1"/>
</dbReference>
<dbReference type="PANTHER" id="PTHR43968">
    <property type="match status" value="1"/>
</dbReference>
<dbReference type="SUPFAM" id="SSF47616">
    <property type="entry name" value="GST C-terminal domain-like"/>
    <property type="match status" value="1"/>
</dbReference>
<proteinExistence type="predicted"/>
<reference evidence="2 3" key="1">
    <citation type="submission" date="2016-11" db="EMBL/GenBank/DDBJ databases">
        <authorList>
            <person name="Jaros S."/>
            <person name="Januszkiewicz K."/>
            <person name="Wedrychowicz H."/>
        </authorList>
    </citation>
    <scope>NUCLEOTIDE SEQUENCE [LARGE SCALE GENOMIC DNA]</scope>
    <source>
        <strain evidence="2 3">DSM 21637</strain>
    </source>
</reference>
<dbReference type="Gene3D" id="3.40.30.10">
    <property type="entry name" value="Glutaredoxin"/>
    <property type="match status" value="1"/>
</dbReference>
<evidence type="ECO:0000259" key="1">
    <source>
        <dbReference type="PROSITE" id="PS50404"/>
    </source>
</evidence>
<gene>
    <name evidence="2" type="ORF">SAMN02745752_01506</name>
</gene>
<dbReference type="PROSITE" id="PS50404">
    <property type="entry name" value="GST_NTER"/>
    <property type="match status" value="1"/>
</dbReference>
<dbReference type="PANTHER" id="PTHR43968:SF6">
    <property type="entry name" value="GLUTATHIONE S-TRANSFERASE OMEGA"/>
    <property type="match status" value="1"/>
</dbReference>
<evidence type="ECO:0000313" key="2">
    <source>
        <dbReference type="EMBL" id="SFX39589.1"/>
    </source>
</evidence>
<evidence type="ECO:0000313" key="3">
    <source>
        <dbReference type="Proteomes" id="UP000182350"/>
    </source>
</evidence>